<name>A0A4Z2IRG7_9TELE</name>
<accession>A0A4Z2IRG7</accession>
<keyword evidence="2" id="KW-1185">Reference proteome</keyword>
<protein>
    <submittedName>
        <fullName evidence="1">Uncharacterized protein</fullName>
    </submittedName>
</protein>
<organism evidence="1 2">
    <name type="scientific">Liparis tanakae</name>
    <name type="common">Tanaka's snailfish</name>
    <dbReference type="NCBI Taxonomy" id="230148"/>
    <lineage>
        <taxon>Eukaryota</taxon>
        <taxon>Metazoa</taxon>
        <taxon>Chordata</taxon>
        <taxon>Craniata</taxon>
        <taxon>Vertebrata</taxon>
        <taxon>Euteleostomi</taxon>
        <taxon>Actinopterygii</taxon>
        <taxon>Neopterygii</taxon>
        <taxon>Teleostei</taxon>
        <taxon>Neoteleostei</taxon>
        <taxon>Acanthomorphata</taxon>
        <taxon>Eupercaria</taxon>
        <taxon>Perciformes</taxon>
        <taxon>Cottioidei</taxon>
        <taxon>Cottales</taxon>
        <taxon>Liparidae</taxon>
        <taxon>Liparis</taxon>
    </lineage>
</organism>
<proteinExistence type="predicted"/>
<dbReference type="EMBL" id="SRLO01000054">
    <property type="protein sequence ID" value="TNN80525.1"/>
    <property type="molecule type" value="Genomic_DNA"/>
</dbReference>
<evidence type="ECO:0000313" key="2">
    <source>
        <dbReference type="Proteomes" id="UP000314294"/>
    </source>
</evidence>
<reference evidence="1 2" key="1">
    <citation type="submission" date="2019-03" db="EMBL/GenBank/DDBJ databases">
        <title>First draft genome of Liparis tanakae, snailfish: a comprehensive survey of snailfish specific genes.</title>
        <authorList>
            <person name="Kim W."/>
            <person name="Song I."/>
            <person name="Jeong J.-H."/>
            <person name="Kim D."/>
            <person name="Kim S."/>
            <person name="Ryu S."/>
            <person name="Song J.Y."/>
            <person name="Lee S.K."/>
        </authorList>
    </citation>
    <scope>NUCLEOTIDE SEQUENCE [LARGE SCALE GENOMIC DNA]</scope>
    <source>
        <tissue evidence="1">Muscle</tissue>
    </source>
</reference>
<evidence type="ECO:0000313" key="1">
    <source>
        <dbReference type="EMBL" id="TNN80525.1"/>
    </source>
</evidence>
<gene>
    <name evidence="1" type="ORF">EYF80_009264</name>
</gene>
<sequence length="112" mass="12126">MLFSSLRKWAEDSCLCSQDSTGGAQQVMGQNGLDQGRYWNNTSPETPVVVVSPGPFKAISIATTILRTEDSVCCGLWKDGKPGHSHTNFQHTDMHPPPSPPSHAFACFVPPV</sequence>
<dbReference type="AlphaFoldDB" id="A0A4Z2IRG7"/>
<comment type="caution">
    <text evidence="1">The sequence shown here is derived from an EMBL/GenBank/DDBJ whole genome shotgun (WGS) entry which is preliminary data.</text>
</comment>
<dbReference type="Proteomes" id="UP000314294">
    <property type="component" value="Unassembled WGS sequence"/>
</dbReference>